<gene>
    <name evidence="1" type="ORF">ACFSKK_24650</name>
</gene>
<organism evidence="1 2">
    <name type="scientific">Metabacillus endolithicus</name>
    <dbReference type="NCBI Taxonomy" id="1535204"/>
    <lineage>
        <taxon>Bacteria</taxon>
        <taxon>Bacillati</taxon>
        <taxon>Bacillota</taxon>
        <taxon>Bacilli</taxon>
        <taxon>Bacillales</taxon>
        <taxon>Bacillaceae</taxon>
        <taxon>Metabacillus</taxon>
    </lineage>
</organism>
<dbReference type="RefSeq" id="WP_247343132.1">
    <property type="nucleotide sequence ID" value="NZ_CP095550.1"/>
</dbReference>
<protein>
    <submittedName>
        <fullName evidence="1">Uncharacterized protein</fullName>
    </submittedName>
</protein>
<evidence type="ECO:0000313" key="1">
    <source>
        <dbReference type="EMBL" id="MFD2216864.1"/>
    </source>
</evidence>
<proteinExistence type="predicted"/>
<sequence>MITIHTPEIVIIEEKARLQAKIEGVETDNVLWFETDKKYKNDMTHEKSDAFVVSLLWTGIRNGKDILVKGAMSEKLYYSLNNHLIPLIASIYKKYNPIRVHCEKLDSKKLQNRQAVGTGLSCGIDSLHTFAMHENEMTPPHYKVTHFTNFNVGSNHLTGSGGLMRRKFEGRTEIAAACANELGKPLIIVDSNLSDVMKMDFVHTHTLRNVATALVFQKLFHVYYYASGLQTKQLKFGGDSATYDVISLPLLSTENLSFYSAGSNNTRVEKTKMVADMDIASKYLNVCVHHINNCGKCIKCKRTLLTLDILGVIDKYEHIFNLENFYSVKDDYISKLTAKKPKNPLHIEIYEEMMKTGYLEKWKKSQNSE</sequence>
<dbReference type="EMBL" id="JBHUIK010000009">
    <property type="protein sequence ID" value="MFD2216864.1"/>
    <property type="molecule type" value="Genomic_DNA"/>
</dbReference>
<accession>A0ABW5C592</accession>
<keyword evidence="2" id="KW-1185">Reference proteome</keyword>
<reference evidence="2" key="1">
    <citation type="journal article" date="2019" name="Int. J. Syst. Evol. Microbiol.">
        <title>The Global Catalogue of Microorganisms (GCM) 10K type strain sequencing project: providing services to taxonomists for standard genome sequencing and annotation.</title>
        <authorList>
            <consortium name="The Broad Institute Genomics Platform"/>
            <consortium name="The Broad Institute Genome Sequencing Center for Infectious Disease"/>
            <person name="Wu L."/>
            <person name="Ma J."/>
        </authorList>
    </citation>
    <scope>NUCLEOTIDE SEQUENCE [LARGE SCALE GENOMIC DNA]</scope>
    <source>
        <strain evidence="2">CGMCC 1.15474</strain>
    </source>
</reference>
<name>A0ABW5C592_9BACI</name>
<dbReference type="Proteomes" id="UP001597318">
    <property type="component" value="Unassembled WGS sequence"/>
</dbReference>
<comment type="caution">
    <text evidence="1">The sequence shown here is derived from an EMBL/GenBank/DDBJ whole genome shotgun (WGS) entry which is preliminary data.</text>
</comment>
<evidence type="ECO:0000313" key="2">
    <source>
        <dbReference type="Proteomes" id="UP001597318"/>
    </source>
</evidence>